<evidence type="ECO:0000313" key="4">
    <source>
        <dbReference type="Proteomes" id="UP000542353"/>
    </source>
</evidence>
<protein>
    <recommendedName>
        <fullName evidence="2">HTH cro/C1-type domain-containing protein</fullName>
    </recommendedName>
</protein>
<dbReference type="InterPro" id="IPR001387">
    <property type="entry name" value="Cro/C1-type_HTH"/>
</dbReference>
<gene>
    <name evidence="3" type="ORF">HNR60_003842</name>
</gene>
<dbReference type="InterPro" id="IPR010982">
    <property type="entry name" value="Lambda_DNA-bd_dom_sf"/>
</dbReference>
<comment type="caution">
    <text evidence="3">The sequence shown here is derived from an EMBL/GenBank/DDBJ whole genome shotgun (WGS) entry which is preliminary data.</text>
</comment>
<evidence type="ECO:0000259" key="2">
    <source>
        <dbReference type="PROSITE" id="PS50943"/>
    </source>
</evidence>
<evidence type="ECO:0000313" key="3">
    <source>
        <dbReference type="EMBL" id="MBB5049068.1"/>
    </source>
</evidence>
<dbReference type="CDD" id="cd00093">
    <property type="entry name" value="HTH_XRE"/>
    <property type="match status" value="1"/>
</dbReference>
<feature type="domain" description="HTH cro/C1-type" evidence="2">
    <location>
        <begin position="39"/>
        <end position="92"/>
    </location>
</feature>
<reference evidence="3 4" key="1">
    <citation type="submission" date="2020-08" db="EMBL/GenBank/DDBJ databases">
        <title>Genomic Encyclopedia of Type Strains, Phase IV (KMG-IV): sequencing the most valuable type-strain genomes for metagenomic binning, comparative biology and taxonomic classification.</title>
        <authorList>
            <person name="Goeker M."/>
        </authorList>
    </citation>
    <scope>NUCLEOTIDE SEQUENCE [LARGE SCALE GENOMIC DNA]</scope>
    <source>
        <strain evidence="3 4">DSM 12706</strain>
    </source>
</reference>
<dbReference type="EMBL" id="JACHIH010000030">
    <property type="protein sequence ID" value="MBB5049068.1"/>
    <property type="molecule type" value="Genomic_DNA"/>
</dbReference>
<accession>A0A7W8E0F5</accession>
<organism evidence="3 4">
    <name type="scientific">Rhodopseudomonas rhenobacensis</name>
    <dbReference type="NCBI Taxonomy" id="87461"/>
    <lineage>
        <taxon>Bacteria</taxon>
        <taxon>Pseudomonadati</taxon>
        <taxon>Pseudomonadota</taxon>
        <taxon>Alphaproteobacteria</taxon>
        <taxon>Hyphomicrobiales</taxon>
        <taxon>Nitrobacteraceae</taxon>
        <taxon>Rhodopseudomonas</taxon>
    </lineage>
</organism>
<sequence length="124" mass="13776">MTKDYRTVPASEVFGKFPPVRRAKIKDRAAVLIAEQLGLQELRQSRKLTQDEVARRVGGKQVYVSRLEKRSDMKVSTLRDYVKAIGGHLDLVVTFPEGQSVRIKDARDGAARGRKATKPAARGG</sequence>
<dbReference type="GO" id="GO:0003677">
    <property type="term" value="F:DNA binding"/>
    <property type="evidence" value="ECO:0007669"/>
    <property type="project" value="InterPro"/>
</dbReference>
<dbReference type="RefSeq" id="WP_184260741.1">
    <property type="nucleotide sequence ID" value="NZ_JACHIH010000030.1"/>
</dbReference>
<dbReference type="Proteomes" id="UP000542353">
    <property type="component" value="Unassembled WGS sequence"/>
</dbReference>
<dbReference type="SMART" id="SM00530">
    <property type="entry name" value="HTH_XRE"/>
    <property type="match status" value="1"/>
</dbReference>
<dbReference type="SUPFAM" id="SSF47413">
    <property type="entry name" value="lambda repressor-like DNA-binding domains"/>
    <property type="match status" value="1"/>
</dbReference>
<name>A0A7W8E0F5_9BRAD</name>
<dbReference type="PROSITE" id="PS50943">
    <property type="entry name" value="HTH_CROC1"/>
    <property type="match status" value="1"/>
</dbReference>
<feature type="region of interest" description="Disordered" evidence="1">
    <location>
        <begin position="104"/>
        <end position="124"/>
    </location>
</feature>
<keyword evidence="4" id="KW-1185">Reference proteome</keyword>
<dbReference type="AlphaFoldDB" id="A0A7W8E0F5"/>
<proteinExistence type="predicted"/>
<evidence type="ECO:0000256" key="1">
    <source>
        <dbReference type="SAM" id="MobiDB-lite"/>
    </source>
</evidence>
<dbReference type="Gene3D" id="1.10.260.40">
    <property type="entry name" value="lambda repressor-like DNA-binding domains"/>
    <property type="match status" value="1"/>
</dbReference>
<dbReference type="Pfam" id="PF01381">
    <property type="entry name" value="HTH_3"/>
    <property type="match status" value="1"/>
</dbReference>